<dbReference type="InterPro" id="IPR011009">
    <property type="entry name" value="Kinase-like_dom_sf"/>
</dbReference>
<evidence type="ECO:0000256" key="3">
    <source>
        <dbReference type="PROSITE-ProRule" id="PRU10141"/>
    </source>
</evidence>
<dbReference type="PROSITE" id="PS50011">
    <property type="entry name" value="PROTEIN_KINASE_DOM"/>
    <property type="match status" value="1"/>
</dbReference>
<evidence type="ECO:0000313" key="8">
    <source>
        <dbReference type="EMBL" id="WJW70102.1"/>
    </source>
</evidence>
<dbReference type="SMART" id="SM00220">
    <property type="entry name" value="S_TKc"/>
    <property type="match status" value="1"/>
</dbReference>
<evidence type="ECO:0000256" key="1">
    <source>
        <dbReference type="ARBA" id="ARBA00022741"/>
    </source>
</evidence>
<feature type="coiled-coil region" evidence="4">
    <location>
        <begin position="612"/>
        <end position="704"/>
    </location>
</feature>
<dbReference type="Gene3D" id="3.40.50.10140">
    <property type="entry name" value="Toll/interleukin-1 receptor homology (TIR) domain"/>
    <property type="match status" value="1"/>
</dbReference>
<dbReference type="PROSITE" id="PS50104">
    <property type="entry name" value="TIR"/>
    <property type="match status" value="1"/>
</dbReference>
<evidence type="ECO:0000313" key="9">
    <source>
        <dbReference type="Proteomes" id="UP000521676"/>
    </source>
</evidence>
<gene>
    <name evidence="7" type="ORF">HXX08_13665</name>
    <name evidence="8" type="ORF">OZ401_004908</name>
</gene>
<keyword evidence="2 3" id="KW-0067">ATP-binding</keyword>
<reference evidence="8" key="2">
    <citation type="journal article" date="2024" name="Nature">
        <title>Anoxygenic phototroph of the Chloroflexota uses a type I reaction centre.</title>
        <authorList>
            <person name="Tsuji J.M."/>
            <person name="Shaw N.A."/>
            <person name="Nagashima S."/>
            <person name="Venkiteswaran J.J."/>
            <person name="Schiff S.L."/>
            <person name="Watanabe T."/>
            <person name="Fukui M."/>
            <person name="Hanada S."/>
            <person name="Tank M."/>
            <person name="Neufeld J.D."/>
        </authorList>
    </citation>
    <scope>NUCLEOTIDE SEQUENCE</scope>
    <source>
        <strain evidence="8">L227-S17</strain>
        <plasmid evidence="8 10">unnamed1</plasmid>
    </source>
</reference>
<keyword evidence="8" id="KW-0614">Plasmid</keyword>
<feature type="domain" description="Protein kinase" evidence="5">
    <location>
        <begin position="17"/>
        <end position="281"/>
    </location>
</feature>
<keyword evidence="10" id="KW-1185">Reference proteome</keyword>
<accession>A0A8T7M491</accession>
<keyword evidence="4" id="KW-0175">Coiled coil</keyword>
<dbReference type="InterPro" id="IPR000719">
    <property type="entry name" value="Prot_kinase_dom"/>
</dbReference>
<dbReference type="InterPro" id="IPR045269">
    <property type="entry name" value="Atg1-like"/>
</dbReference>
<dbReference type="EMBL" id="CP128401">
    <property type="protein sequence ID" value="WJW70102.1"/>
    <property type="molecule type" value="Genomic_DNA"/>
</dbReference>
<dbReference type="Pfam" id="PF13676">
    <property type="entry name" value="TIR_2"/>
    <property type="match status" value="1"/>
</dbReference>
<feature type="coiled-coil region" evidence="4">
    <location>
        <begin position="546"/>
        <end position="577"/>
    </location>
</feature>
<geneLocation type="plasmid" evidence="8 10">
    <name>unnamed1</name>
</geneLocation>
<evidence type="ECO:0000256" key="4">
    <source>
        <dbReference type="SAM" id="Coils"/>
    </source>
</evidence>
<dbReference type="GO" id="GO:0005737">
    <property type="term" value="C:cytoplasm"/>
    <property type="evidence" value="ECO:0007669"/>
    <property type="project" value="TreeGrafter"/>
</dbReference>
<keyword evidence="7" id="KW-0808">Transferase</keyword>
<dbReference type="PROSITE" id="PS00107">
    <property type="entry name" value="PROTEIN_KINASE_ATP"/>
    <property type="match status" value="1"/>
</dbReference>
<feature type="coiled-coil region" evidence="4">
    <location>
        <begin position="389"/>
        <end position="447"/>
    </location>
</feature>
<dbReference type="GO" id="GO:0004674">
    <property type="term" value="F:protein serine/threonine kinase activity"/>
    <property type="evidence" value="ECO:0007669"/>
    <property type="project" value="InterPro"/>
</dbReference>
<proteinExistence type="predicted"/>
<dbReference type="PROSITE" id="PS00108">
    <property type="entry name" value="PROTEIN_KINASE_ST"/>
    <property type="match status" value="1"/>
</dbReference>
<dbReference type="PANTHER" id="PTHR24348">
    <property type="entry name" value="SERINE/THREONINE-PROTEIN KINASE UNC-51-RELATED"/>
    <property type="match status" value="1"/>
</dbReference>
<feature type="coiled-coil region" evidence="4">
    <location>
        <begin position="870"/>
        <end position="938"/>
    </location>
</feature>
<feature type="coiled-coil region" evidence="4">
    <location>
        <begin position="810"/>
        <end position="838"/>
    </location>
</feature>
<evidence type="ECO:0000313" key="7">
    <source>
        <dbReference type="EMBL" id="NWJ46905.1"/>
    </source>
</evidence>
<dbReference type="InterPro" id="IPR017441">
    <property type="entry name" value="Protein_kinase_ATP_BS"/>
</dbReference>
<dbReference type="Pfam" id="PF00069">
    <property type="entry name" value="Pkinase"/>
    <property type="match status" value="1"/>
</dbReference>
<dbReference type="SUPFAM" id="SSF52200">
    <property type="entry name" value="Toll/Interleukin receptor TIR domain"/>
    <property type="match status" value="1"/>
</dbReference>
<keyword evidence="1 3" id="KW-0547">Nucleotide-binding</keyword>
<evidence type="ECO:0000313" key="10">
    <source>
        <dbReference type="Proteomes" id="UP001431572"/>
    </source>
</evidence>
<dbReference type="GO" id="GO:0007165">
    <property type="term" value="P:signal transduction"/>
    <property type="evidence" value="ECO:0007669"/>
    <property type="project" value="InterPro"/>
</dbReference>
<organism evidence="7 9">
    <name type="scientific">Candidatus Chlorohelix allophototropha</name>
    <dbReference type="NCBI Taxonomy" id="3003348"/>
    <lineage>
        <taxon>Bacteria</taxon>
        <taxon>Bacillati</taxon>
        <taxon>Chloroflexota</taxon>
        <taxon>Chloroflexia</taxon>
        <taxon>Candidatus Chloroheliales</taxon>
        <taxon>Candidatus Chloroheliaceae</taxon>
        <taxon>Candidatus Chlorohelix</taxon>
    </lineage>
</organism>
<dbReference type="EMBL" id="JACATZ010000001">
    <property type="protein sequence ID" value="NWJ46905.1"/>
    <property type="molecule type" value="Genomic_DNA"/>
</dbReference>
<dbReference type="Proteomes" id="UP001431572">
    <property type="component" value="Plasmid unnamed1"/>
</dbReference>
<dbReference type="Proteomes" id="UP000521676">
    <property type="component" value="Unassembled WGS sequence"/>
</dbReference>
<evidence type="ECO:0000256" key="2">
    <source>
        <dbReference type="ARBA" id="ARBA00022840"/>
    </source>
</evidence>
<evidence type="ECO:0000259" key="6">
    <source>
        <dbReference type="PROSITE" id="PS50104"/>
    </source>
</evidence>
<protein>
    <submittedName>
        <fullName evidence="7">Protein kinase</fullName>
    </submittedName>
</protein>
<keyword evidence="7" id="KW-0418">Kinase</keyword>
<sequence length="1396" mass="154796">MANEKNLLKSEGRFGKYILAEKVGQGGWGEVWLATNAWIPNKPPVAIKFVLRQRSQKELERFEHEVAILGKLWGHPNIITADDYGEQNGIPYLVMEYAPNGDLARRIAQGLSLELVADYLDQISNGLDYVHSQKPHPIIHRDLKPSNILFGVNDVLKLADFGIAHDEDVTLTYTGMNLGTPEYMAPEQFTDPREVTPAADIYSLGIITFQMLTQQLPFGFRIKGEVSAGDVEMGHRHKPVPDLKKLRYGLPSGLQDVLETALHKNPEERFPSAGDLARRFREELGKAPLILPTEFYSQSEAQIAEENRFKQLEGLVQSFKVVEEDFREQFQLVWDMVNTQEGSAETLKELFELRLQAIREKLEGFNRYIADCEAIIAQVPTDSDSSLEREKLEARAQELRQSLAQNEEQIGKAENIAQLRVERQLEAEQLEQRVAERVQQGAELKRQFEAAEMGFEFQWAEASQLLELSTSYSPALEPEFEQKLAQLEATSHPIEALLSAFAVLLSQCESEEERTRLEAGYPELEGRYKEIQNKLALTRTQFGEKLATLRNEAEAAVRQAEALAKEERAKERAATAELLRRGFESFTTDLLNSLARFEAKVNSATGNPNQLTQAFERELAILSEALKEAESRRGAYAALAPLAESKNEENALSEALVQLDAALSRCRAGYEQAFMAAGQRVEQQQEIDKQFAEEQKRLATEEQRLGEEAATTRGLVEAALKNFQLAIEKTVGQSNELKEAYGKEEKRIAGLIAQLEQLSSGYEKLTQQAPEPAQKQRLNQQTSDLHRAWRNYQQEFETLSGKAAVVVKGAAEYEQRQQEEAEAKRQQQQATAARATRAAEIKRAFEQTEQSFQRQRQAVEQMLKNSQGSAEKVKQDFAAKKAELEGLLKKLEANLTAVNELAQQAATAEEKSAFERERQQLKARVQGYREQLEALGQLHQATVDRLKTPPVPVTKPLIPPTEPLTPALKTEPLTALKPNIAGNGAVKAPHKRLKVFLCHSSKDKPQVLELYKKLKTVSWIEPWLDRENLIGGQDWQLEIRRAVEASDVVIVVLSNEAVTKAGFVHKEIAYALDMAELQPEGAIFIVPTKVEECKIPDRLSRWHWVELFQKDGYGRLLRALSKRAEDLGLFDEPKPPKPIKNNKIWWSAGSLLAIATISVLFALNLLGGTPQTPSLATATVAATAATTATDTTTATVLPTATISATPTVATTVSITTIAPTATVITPSPTPGSSLALFGTGTTRRGDLTQVTTADVVTSFSEGEEIFAYLNFDGARPGVDEIGVILIANGNPVSENKYTLQKKSGFVLFSLGKQGAGTFRVQFRYNGAIIADWQPDFRVTAVTTTNSAPVVVVNTPRTTTVFVPTTAAPVPPTPTPIQPTAIPQGIPTPTFCPPGSC</sequence>
<feature type="binding site" evidence="3">
    <location>
        <position position="48"/>
    </location>
    <ligand>
        <name>ATP</name>
        <dbReference type="ChEBI" id="CHEBI:30616"/>
    </ligand>
</feature>
<dbReference type="Gene3D" id="1.10.510.10">
    <property type="entry name" value="Transferase(Phosphotransferase) domain 1"/>
    <property type="match status" value="1"/>
</dbReference>
<dbReference type="RefSeq" id="WP_341471983.1">
    <property type="nucleotide sequence ID" value="NZ_CP128401.1"/>
</dbReference>
<feature type="domain" description="TIR" evidence="6">
    <location>
        <begin position="991"/>
        <end position="1124"/>
    </location>
</feature>
<dbReference type="InterPro" id="IPR008271">
    <property type="entry name" value="Ser/Thr_kinase_AS"/>
</dbReference>
<dbReference type="InterPro" id="IPR000157">
    <property type="entry name" value="TIR_dom"/>
</dbReference>
<evidence type="ECO:0000259" key="5">
    <source>
        <dbReference type="PROSITE" id="PS50011"/>
    </source>
</evidence>
<reference evidence="7 9" key="1">
    <citation type="submission" date="2020-06" db="EMBL/GenBank/DDBJ databases">
        <title>Anoxygenic phototrophic Chloroflexota member uses a Type I reaction center.</title>
        <authorList>
            <person name="Tsuji J.M."/>
            <person name="Shaw N.A."/>
            <person name="Nagashima S."/>
            <person name="Venkiteswaran J."/>
            <person name="Schiff S.L."/>
            <person name="Hanada S."/>
            <person name="Tank M."/>
            <person name="Neufeld J.D."/>
        </authorList>
    </citation>
    <scope>NUCLEOTIDE SEQUENCE [LARGE SCALE GENOMIC DNA]</scope>
    <source>
        <strain evidence="7">L227-S17</strain>
    </source>
</reference>
<dbReference type="InterPro" id="IPR035897">
    <property type="entry name" value="Toll_tir_struct_dom_sf"/>
</dbReference>
<dbReference type="CDD" id="cd14014">
    <property type="entry name" value="STKc_PknB_like"/>
    <property type="match status" value="1"/>
</dbReference>
<dbReference type="SUPFAM" id="SSF56112">
    <property type="entry name" value="Protein kinase-like (PK-like)"/>
    <property type="match status" value="1"/>
</dbReference>
<dbReference type="GO" id="GO:0005524">
    <property type="term" value="F:ATP binding"/>
    <property type="evidence" value="ECO:0007669"/>
    <property type="project" value="UniProtKB-UniRule"/>
</dbReference>
<name>A0A8T7M491_9CHLR</name>